<keyword evidence="8" id="KW-1185">Reference proteome</keyword>
<dbReference type="InterPro" id="IPR002491">
    <property type="entry name" value="ABC_transptr_periplasmic_BD"/>
</dbReference>
<evidence type="ECO:0000259" key="6">
    <source>
        <dbReference type="PROSITE" id="PS50983"/>
    </source>
</evidence>
<evidence type="ECO:0000313" key="7">
    <source>
        <dbReference type="EMBL" id="MBB4913530.1"/>
    </source>
</evidence>
<dbReference type="GO" id="GO:0030288">
    <property type="term" value="C:outer membrane-bounded periplasmic space"/>
    <property type="evidence" value="ECO:0007669"/>
    <property type="project" value="TreeGrafter"/>
</dbReference>
<feature type="signal peptide" evidence="5">
    <location>
        <begin position="1"/>
        <end position="24"/>
    </location>
</feature>
<dbReference type="EMBL" id="JACHJP010000001">
    <property type="protein sequence ID" value="MBB4913530.1"/>
    <property type="molecule type" value="Genomic_DNA"/>
</dbReference>
<organism evidence="7 8">
    <name type="scientific">Streptosporangium saharense</name>
    <dbReference type="NCBI Taxonomy" id="1706840"/>
    <lineage>
        <taxon>Bacteria</taxon>
        <taxon>Bacillati</taxon>
        <taxon>Actinomycetota</taxon>
        <taxon>Actinomycetes</taxon>
        <taxon>Streptosporangiales</taxon>
        <taxon>Streptosporangiaceae</taxon>
        <taxon>Streptosporangium</taxon>
    </lineage>
</organism>
<gene>
    <name evidence="7" type="ORF">FHS44_000602</name>
</gene>
<keyword evidence="3" id="KW-0813">Transport</keyword>
<dbReference type="PROSITE" id="PS50983">
    <property type="entry name" value="FE_B12_PBP"/>
    <property type="match status" value="1"/>
</dbReference>
<feature type="chain" id="PRO_5039488853" evidence="5">
    <location>
        <begin position="25"/>
        <end position="340"/>
    </location>
</feature>
<dbReference type="RefSeq" id="WP_184712295.1">
    <property type="nucleotide sequence ID" value="NZ_JACHJP010000001.1"/>
</dbReference>
<dbReference type="Pfam" id="PF01497">
    <property type="entry name" value="Peripla_BP_2"/>
    <property type="match status" value="1"/>
</dbReference>
<evidence type="ECO:0000256" key="3">
    <source>
        <dbReference type="ARBA" id="ARBA00022448"/>
    </source>
</evidence>
<dbReference type="Gene3D" id="3.40.50.1980">
    <property type="entry name" value="Nitrogenase molybdenum iron protein domain"/>
    <property type="match status" value="2"/>
</dbReference>
<evidence type="ECO:0000256" key="4">
    <source>
        <dbReference type="ARBA" id="ARBA00022729"/>
    </source>
</evidence>
<keyword evidence="4 5" id="KW-0732">Signal</keyword>
<evidence type="ECO:0000256" key="5">
    <source>
        <dbReference type="SAM" id="SignalP"/>
    </source>
</evidence>
<evidence type="ECO:0000256" key="2">
    <source>
        <dbReference type="ARBA" id="ARBA00008814"/>
    </source>
</evidence>
<dbReference type="AlphaFoldDB" id="A0A7W7VKV8"/>
<comment type="caution">
    <text evidence="7">The sequence shown here is derived from an EMBL/GenBank/DDBJ whole genome shotgun (WGS) entry which is preliminary data.</text>
</comment>
<comment type="subcellular location">
    <subcellularLocation>
        <location evidence="1">Cell envelope</location>
    </subcellularLocation>
</comment>
<dbReference type="PANTHER" id="PTHR30532">
    <property type="entry name" value="IRON III DICITRATE-BINDING PERIPLASMIC PROTEIN"/>
    <property type="match status" value="1"/>
</dbReference>
<protein>
    <submittedName>
        <fullName evidence="7">Iron complex transport system substrate-binding protein</fullName>
    </submittedName>
</protein>
<dbReference type="GO" id="GO:1901678">
    <property type="term" value="P:iron coordination entity transport"/>
    <property type="evidence" value="ECO:0007669"/>
    <property type="project" value="UniProtKB-ARBA"/>
</dbReference>
<evidence type="ECO:0000256" key="1">
    <source>
        <dbReference type="ARBA" id="ARBA00004196"/>
    </source>
</evidence>
<dbReference type="PROSITE" id="PS51257">
    <property type="entry name" value="PROKAR_LIPOPROTEIN"/>
    <property type="match status" value="1"/>
</dbReference>
<dbReference type="PANTHER" id="PTHR30532:SF24">
    <property type="entry name" value="FERRIC ENTEROBACTIN-BINDING PERIPLASMIC PROTEIN FEPB"/>
    <property type="match status" value="1"/>
</dbReference>
<sequence length="340" mass="35567">MRGARTAALAVGAVVLALTAACGASGGSAAPSQATTDPSAGAGGAGAFPVTIHHAAGDTRIDKAPARVVALSTGWVDATLELGVVPVAANRWSTTEPVFAPWNKDLLKAPETAPINTVADISVEEIAKLRPDVIFGSYQVTTNKNLYAALSRIAPTIGIIGENNQDGSWQEILRTVGKVLGKSAEAEAAVSKGEAQLTGITTTYPALKGKTVEYVVLRQPGTVQAGAKATDHLVRFFQAMGLEPAPGLVKLEEKGGETGFLSYEQLDALDGDLMFVGGFSDEEMATFEKSELFKKIPTVRDGTYLVLDAEKIGAMRTPTVRNIPYLIEAMKPALEKAGSK</sequence>
<comment type="similarity">
    <text evidence="2">Belongs to the bacterial solute-binding protein 8 family.</text>
</comment>
<reference evidence="7 8" key="1">
    <citation type="submission" date="2020-08" db="EMBL/GenBank/DDBJ databases">
        <title>Genomic Encyclopedia of Type Strains, Phase III (KMG-III): the genomes of soil and plant-associated and newly described type strains.</title>
        <authorList>
            <person name="Whitman W."/>
        </authorList>
    </citation>
    <scope>NUCLEOTIDE SEQUENCE [LARGE SCALE GENOMIC DNA]</scope>
    <source>
        <strain evidence="7 8">CECT 8840</strain>
    </source>
</reference>
<dbReference type="SUPFAM" id="SSF53807">
    <property type="entry name" value="Helical backbone' metal receptor"/>
    <property type="match status" value="1"/>
</dbReference>
<proteinExistence type="inferred from homology"/>
<dbReference type="Proteomes" id="UP000552644">
    <property type="component" value="Unassembled WGS sequence"/>
</dbReference>
<dbReference type="InterPro" id="IPR051313">
    <property type="entry name" value="Bact_iron-sidero_bind"/>
</dbReference>
<name>A0A7W7VKV8_9ACTN</name>
<feature type="domain" description="Fe/B12 periplasmic-binding" evidence="6">
    <location>
        <begin position="67"/>
        <end position="338"/>
    </location>
</feature>
<accession>A0A7W7VKV8</accession>
<evidence type="ECO:0000313" key="8">
    <source>
        <dbReference type="Proteomes" id="UP000552644"/>
    </source>
</evidence>